<feature type="chain" id="PRO_5002434494" evidence="1">
    <location>
        <begin position="27"/>
        <end position="40"/>
    </location>
</feature>
<evidence type="ECO:0000256" key="1">
    <source>
        <dbReference type="SAM" id="SignalP"/>
    </source>
</evidence>
<organism evidence="2">
    <name type="scientific">Anguilla anguilla</name>
    <name type="common">European freshwater eel</name>
    <name type="synonym">Muraena anguilla</name>
    <dbReference type="NCBI Taxonomy" id="7936"/>
    <lineage>
        <taxon>Eukaryota</taxon>
        <taxon>Metazoa</taxon>
        <taxon>Chordata</taxon>
        <taxon>Craniata</taxon>
        <taxon>Vertebrata</taxon>
        <taxon>Euteleostomi</taxon>
        <taxon>Actinopterygii</taxon>
        <taxon>Neopterygii</taxon>
        <taxon>Teleostei</taxon>
        <taxon>Anguilliformes</taxon>
        <taxon>Anguillidae</taxon>
        <taxon>Anguilla</taxon>
    </lineage>
</organism>
<reference evidence="2" key="2">
    <citation type="journal article" date="2015" name="Fish Shellfish Immunol.">
        <title>Early steps in the European eel (Anguilla anguilla)-Vibrio vulnificus interaction in the gills: Role of the RtxA13 toxin.</title>
        <authorList>
            <person name="Callol A."/>
            <person name="Pajuelo D."/>
            <person name="Ebbesson L."/>
            <person name="Teles M."/>
            <person name="MacKenzie S."/>
            <person name="Amaro C."/>
        </authorList>
    </citation>
    <scope>NUCLEOTIDE SEQUENCE</scope>
</reference>
<dbReference type="EMBL" id="GBXM01019057">
    <property type="protein sequence ID" value="JAH89520.1"/>
    <property type="molecule type" value="Transcribed_RNA"/>
</dbReference>
<keyword evidence="1" id="KW-0732">Signal</keyword>
<name>A0A0E9WIW1_ANGAN</name>
<evidence type="ECO:0000313" key="2">
    <source>
        <dbReference type="EMBL" id="JAH89520.1"/>
    </source>
</evidence>
<feature type="signal peptide" evidence="1">
    <location>
        <begin position="1"/>
        <end position="26"/>
    </location>
</feature>
<reference evidence="2" key="1">
    <citation type="submission" date="2014-11" db="EMBL/GenBank/DDBJ databases">
        <authorList>
            <person name="Amaro Gonzalez C."/>
        </authorList>
    </citation>
    <scope>NUCLEOTIDE SEQUENCE</scope>
</reference>
<dbReference type="AlphaFoldDB" id="A0A0E9WIW1"/>
<sequence length="40" mass="4816">MKQFPIFGLIFHFFLLLVSKYRSVCTEPLQLCSYNYKINI</sequence>
<protein>
    <submittedName>
        <fullName evidence="2">Uncharacterized protein</fullName>
    </submittedName>
</protein>
<accession>A0A0E9WIW1</accession>
<proteinExistence type="predicted"/>